<evidence type="ECO:0000313" key="8">
    <source>
        <dbReference type="Proteomes" id="UP001165289"/>
    </source>
</evidence>
<name>A0AAV7JU90_9METZ</name>
<comment type="caution">
    <text evidence="7">The sequence shown here is derived from an EMBL/GenBank/DDBJ whole genome shotgun (WGS) entry which is preliminary data.</text>
</comment>
<feature type="compositionally biased region" description="Polar residues" evidence="5">
    <location>
        <begin position="1"/>
        <end position="12"/>
    </location>
</feature>
<dbReference type="Gene3D" id="3.30.1370.10">
    <property type="entry name" value="K Homology domain, type 1"/>
    <property type="match status" value="9"/>
</dbReference>
<feature type="domain" description="K Homology" evidence="6">
    <location>
        <begin position="632"/>
        <end position="709"/>
    </location>
</feature>
<sequence length="1224" mass="139168">MASEGASPNGSQYYGELFPPLSSSSQFPTSRQSMRTNSIPAGSKLKSKNITQSLTIPIQKCTFNYFGTRDQTMSDACKLVRTETNCQLEVNSDRDEICIMITGLAENVKLAKQRLTYELETKETIQMLVPKDLHKHILGKKGQKLLDIQKETGTKITVPRADTDSEIINISGPKEYLARAQQRLNEIIKDRATKNAVSVPFPKEYIPFLQTKESEIKNKFNVTISIQKFSEVRLMGEISQLDSAKEYIHRYERELNSKIRTVKAHIPKSKYKYIIGKDGKNLREIMNKFEVSVEIPAKDDGDDQVVLRGTQEKNINEALNDIEKKMNSFLETVLKAPPWSHRYLIGYRKDLEELNLGYSKVNFEFPRLKTELGMNEGDSVREDEFKIRGPPEEVLLVKEHLEQLLKDILLTLTHEVIKLNNKCIITGFNNKPTLAFLLRSAVSKARVNGISVRFWPEKKQLTLDGDIDRVSQTKEDLLSKISIIGNSKVRDLVVEHFLHPLVRGEPQSADSTRFLENKHNVRIKFFGIEDDPSEVIRISGEISHVDVAYEELKRKVKRLQEDTVSANVKLYKEFFEHLETRPGRRVRERIEVETHSRIVLFGENCVANLVGTERDIIKAEALVIEAQDKFLDTTTETILIPSQLHRIIIGQKGKQVQALEAECGGVKIHLPSQDQRQSADENFNPDTVTVTGPSKSVHKAVAKIREISSSPENCFEGVKISPQYMSYLRRYRRAGGMLDDLREKFNVRIYLPARYDKSLSEDEKKIITLIGKEKNVNEAKKVLKQIISGLEEEIKTPLDIPMVYRRNFFKRQAQLLIDLEEDYDISISLSKGSEELCEVTLEGPKIFVDSCYQEIKDLVQAWDDEVTREETVDPMHISRVRGPKNQNLMNLEDEYNVQIKVINLSNQNPVLSVTGAQTQVDNAMDRLLSAIPIEREIDIPPRYIPSLIKSGEANTIEQKHGIKINFPRRGSAGMTILSGGAEGVEQASGELTDRIEGLIQEEDFEASKRYSLCMNIEREYHGRINGRGSMFRKQIETDFGVIIKFPSQGSDDTNVHIVGIKENAEKAEEYILKQVENWESQVSVSFDVPHKYHGRIIGAKGRAINKLKEDFGILSIDFPKNPSLPNQNTIRVTGSEGNVNSCKDYLLEQVIEWDENNPVEIQHEYRRAPSNLPASSHHSTGFSLLDAPWKDPSQPAFSQDEFPSLQSAHSQPSQSDNWAAKVKH</sequence>
<dbReference type="AlphaFoldDB" id="A0AAV7JU90"/>
<dbReference type="GO" id="GO:0003723">
    <property type="term" value="F:RNA binding"/>
    <property type="evidence" value="ECO:0007669"/>
    <property type="project" value="UniProtKB-UniRule"/>
</dbReference>
<dbReference type="Proteomes" id="UP001165289">
    <property type="component" value="Unassembled WGS sequence"/>
</dbReference>
<dbReference type="Pfam" id="PF24668">
    <property type="entry name" value="KH_Vigilin"/>
    <property type="match status" value="1"/>
</dbReference>
<evidence type="ECO:0000313" key="7">
    <source>
        <dbReference type="EMBL" id="KAI6652518.1"/>
    </source>
</evidence>
<keyword evidence="4" id="KW-0175">Coiled coil</keyword>
<accession>A0AAV7JU90</accession>
<dbReference type="Pfam" id="PF00013">
    <property type="entry name" value="KH_1"/>
    <property type="match status" value="6"/>
</dbReference>
<dbReference type="PANTHER" id="PTHR10288">
    <property type="entry name" value="KH DOMAIN CONTAINING RNA BINDING PROTEIN"/>
    <property type="match status" value="1"/>
</dbReference>
<dbReference type="SMART" id="SM00322">
    <property type="entry name" value="KH"/>
    <property type="match status" value="10"/>
</dbReference>
<evidence type="ECO:0000259" key="6">
    <source>
        <dbReference type="SMART" id="SM00322"/>
    </source>
</evidence>
<feature type="domain" description="K Homology" evidence="6">
    <location>
        <begin position="1080"/>
        <end position="1151"/>
    </location>
</feature>
<feature type="domain" description="K Homology" evidence="6">
    <location>
        <begin position="933"/>
        <end position="996"/>
    </location>
</feature>
<protein>
    <submittedName>
        <fullName evidence="7">Vigilin</fullName>
    </submittedName>
</protein>
<evidence type="ECO:0000256" key="1">
    <source>
        <dbReference type="ARBA" id="ARBA00022737"/>
    </source>
</evidence>
<reference evidence="7 8" key="1">
    <citation type="journal article" date="2023" name="BMC Biol.">
        <title>The compact genome of the sponge Oopsacas minuta (Hexactinellida) is lacking key metazoan core genes.</title>
        <authorList>
            <person name="Santini S."/>
            <person name="Schenkelaars Q."/>
            <person name="Jourda C."/>
            <person name="Duchesne M."/>
            <person name="Belahbib H."/>
            <person name="Rocher C."/>
            <person name="Selva M."/>
            <person name="Riesgo A."/>
            <person name="Vervoort M."/>
            <person name="Leys S.P."/>
            <person name="Kodjabachian L."/>
            <person name="Le Bivic A."/>
            <person name="Borchiellini C."/>
            <person name="Claverie J.M."/>
            <person name="Renard E."/>
        </authorList>
    </citation>
    <scope>NUCLEOTIDE SEQUENCE [LARGE SCALE GENOMIC DNA]</scope>
    <source>
        <strain evidence="7">SPO-2</strain>
    </source>
</reference>
<feature type="domain" description="K Homology" evidence="6">
    <location>
        <begin position="864"/>
        <end position="932"/>
    </location>
</feature>
<feature type="domain" description="K Homology" evidence="6">
    <location>
        <begin position="712"/>
        <end position="788"/>
    </location>
</feature>
<feature type="domain" description="K Homology" evidence="6">
    <location>
        <begin position="121"/>
        <end position="189"/>
    </location>
</feature>
<keyword evidence="8" id="KW-1185">Reference proteome</keyword>
<evidence type="ECO:0000256" key="5">
    <source>
        <dbReference type="SAM" id="MobiDB-lite"/>
    </source>
</evidence>
<proteinExistence type="predicted"/>
<dbReference type="EMBL" id="JAKMXF010000298">
    <property type="protein sequence ID" value="KAI6652518.1"/>
    <property type="molecule type" value="Genomic_DNA"/>
</dbReference>
<feature type="coiled-coil region" evidence="4">
    <location>
        <begin position="542"/>
        <end position="569"/>
    </location>
</feature>
<feature type="domain" description="K Homology" evidence="6">
    <location>
        <begin position="258"/>
        <end position="327"/>
    </location>
</feature>
<feature type="region of interest" description="Disordered" evidence="5">
    <location>
        <begin position="1169"/>
        <end position="1224"/>
    </location>
</feature>
<feature type="domain" description="K Homology" evidence="6">
    <location>
        <begin position="486"/>
        <end position="557"/>
    </location>
</feature>
<feature type="compositionally biased region" description="Polar residues" evidence="5">
    <location>
        <begin position="1172"/>
        <end position="1182"/>
    </location>
</feature>
<gene>
    <name evidence="7" type="ORF">LOD99_4303</name>
</gene>
<evidence type="ECO:0000256" key="4">
    <source>
        <dbReference type="SAM" id="Coils"/>
    </source>
</evidence>
<evidence type="ECO:0000256" key="2">
    <source>
        <dbReference type="ARBA" id="ARBA00022884"/>
    </source>
</evidence>
<dbReference type="CDD" id="cd22408">
    <property type="entry name" value="KH-I_Vigilin_rpt4"/>
    <property type="match status" value="1"/>
</dbReference>
<dbReference type="PROSITE" id="PS50084">
    <property type="entry name" value="KH_TYPE_1"/>
    <property type="match status" value="7"/>
</dbReference>
<organism evidence="7 8">
    <name type="scientific">Oopsacas minuta</name>
    <dbReference type="NCBI Taxonomy" id="111878"/>
    <lineage>
        <taxon>Eukaryota</taxon>
        <taxon>Metazoa</taxon>
        <taxon>Porifera</taxon>
        <taxon>Hexactinellida</taxon>
        <taxon>Hexasterophora</taxon>
        <taxon>Lyssacinosida</taxon>
        <taxon>Leucopsacidae</taxon>
        <taxon>Oopsacas</taxon>
    </lineage>
</organism>
<feature type="compositionally biased region" description="Polar residues" evidence="5">
    <location>
        <begin position="1204"/>
        <end position="1217"/>
    </location>
</feature>
<feature type="domain" description="K Homology" evidence="6">
    <location>
        <begin position="328"/>
        <end position="406"/>
    </location>
</feature>
<feature type="region of interest" description="Disordered" evidence="5">
    <location>
        <begin position="1"/>
        <end position="44"/>
    </location>
</feature>
<evidence type="ECO:0000256" key="3">
    <source>
        <dbReference type="PROSITE-ProRule" id="PRU00117"/>
    </source>
</evidence>
<dbReference type="InterPro" id="IPR036612">
    <property type="entry name" value="KH_dom_type_1_sf"/>
</dbReference>
<keyword evidence="2 3" id="KW-0694">RNA-binding</keyword>
<keyword evidence="1" id="KW-0677">Repeat</keyword>
<feature type="compositionally biased region" description="Low complexity" evidence="5">
    <location>
        <begin position="17"/>
        <end position="33"/>
    </location>
</feature>
<dbReference type="InterPro" id="IPR004087">
    <property type="entry name" value="KH_dom"/>
</dbReference>
<dbReference type="SUPFAM" id="SSF54791">
    <property type="entry name" value="Eukaryotic type KH-domain (KH-domain type I)"/>
    <property type="match status" value="7"/>
</dbReference>
<dbReference type="InterPro" id="IPR004088">
    <property type="entry name" value="KH_dom_type_1"/>
</dbReference>
<feature type="domain" description="K Homology" evidence="6">
    <location>
        <begin position="1008"/>
        <end position="1076"/>
    </location>
</feature>
<dbReference type="CDD" id="cd00105">
    <property type="entry name" value="KH-I"/>
    <property type="match status" value="1"/>
</dbReference>
<dbReference type="InterPro" id="IPR057778">
    <property type="entry name" value="KH_Vigilin_N"/>
</dbReference>